<dbReference type="Pfam" id="PF17399">
    <property type="entry name" value="DUF5405"/>
    <property type="match status" value="1"/>
</dbReference>
<reference evidence="2 3" key="1">
    <citation type="submission" date="2014-03" db="EMBL/GenBank/DDBJ databases">
        <title>Draft genome sequence of the Serratia grimesii strain a2.</title>
        <authorList>
            <person name="Toymentseva A."/>
            <person name="Kazakov S."/>
            <person name="Giliazeva A."/>
            <person name="Ismagilova R."/>
            <person name="Shah R."/>
            <person name="Sharipova M."/>
            <person name="Khaitlina S."/>
            <person name="Mardanova A."/>
        </authorList>
    </citation>
    <scope>NUCLEOTIDE SEQUENCE [LARGE SCALE GENOMIC DNA]</scope>
    <source>
        <strain evidence="2 3">A2</strain>
    </source>
</reference>
<evidence type="ECO:0000313" key="2">
    <source>
        <dbReference type="EMBL" id="KFB88118.1"/>
    </source>
</evidence>
<comment type="caution">
    <text evidence="2">The sequence shown here is derived from an EMBL/GenBank/DDBJ whole genome shotgun (WGS) entry which is preliminary data.</text>
</comment>
<dbReference type="Proteomes" id="UP000028721">
    <property type="component" value="Unassembled WGS sequence"/>
</dbReference>
<evidence type="ECO:0000313" key="3">
    <source>
        <dbReference type="Proteomes" id="UP000028721"/>
    </source>
</evidence>
<keyword evidence="3" id="KW-1185">Reference proteome</keyword>
<proteinExistence type="predicted"/>
<feature type="domain" description="DUF5405" evidence="1">
    <location>
        <begin position="9"/>
        <end position="94"/>
    </location>
</feature>
<gene>
    <name evidence="2" type="ORF">CR62_06405</name>
</gene>
<dbReference type="EMBL" id="JGVP01000017">
    <property type="protein sequence ID" value="KFB88118.1"/>
    <property type="molecule type" value="Genomic_DNA"/>
</dbReference>
<evidence type="ECO:0000259" key="1">
    <source>
        <dbReference type="Pfam" id="PF17399"/>
    </source>
</evidence>
<organism evidence="2 3">
    <name type="scientific">Serratia grimesii</name>
    <dbReference type="NCBI Taxonomy" id="82995"/>
    <lineage>
        <taxon>Bacteria</taxon>
        <taxon>Pseudomonadati</taxon>
        <taxon>Pseudomonadota</taxon>
        <taxon>Gammaproteobacteria</taxon>
        <taxon>Enterobacterales</taxon>
        <taxon>Yersiniaceae</taxon>
        <taxon>Serratia</taxon>
    </lineage>
</organism>
<dbReference type="InterPro" id="IPR035404">
    <property type="entry name" value="DUF5405"/>
</dbReference>
<protein>
    <recommendedName>
        <fullName evidence="1">DUF5405 domain-containing protein</fullName>
    </recommendedName>
</protein>
<sequence length="99" mass="11451">MVEREYVEINNVFAIVKMDEGDFILAEVKIDKETKEKYYPTRAIYSNELKLVADLINLSVKRGVFLKTITSLSELMKESHRIAELAQQVLNQLNSESEQ</sequence>
<accession>A0ABR4U7V8</accession>
<name>A0ABR4U7V8_9GAMM</name>